<dbReference type="STRING" id="100816.A0A175VRC9"/>
<keyword evidence="3" id="KW-1185">Reference proteome</keyword>
<evidence type="ECO:0000313" key="2">
    <source>
        <dbReference type="EMBL" id="KXX74047.1"/>
    </source>
</evidence>
<dbReference type="PANTHER" id="PTHR43662">
    <property type="match status" value="1"/>
</dbReference>
<proteinExistence type="predicted"/>
<evidence type="ECO:0000313" key="3">
    <source>
        <dbReference type="Proteomes" id="UP000078237"/>
    </source>
</evidence>
<gene>
    <name evidence="2" type="ORF">MMYC01_209824</name>
</gene>
<dbReference type="Proteomes" id="UP000078237">
    <property type="component" value="Unassembled WGS sequence"/>
</dbReference>
<reference evidence="2 3" key="1">
    <citation type="journal article" date="2016" name="Genome Announc.">
        <title>Genome Sequence of Madurella mycetomatis mm55, Isolated from a Human Mycetoma Case in Sudan.</title>
        <authorList>
            <person name="Smit S."/>
            <person name="Derks M.F."/>
            <person name="Bervoets S."/>
            <person name="Fahal A."/>
            <person name="van Leeuwen W."/>
            <person name="van Belkum A."/>
            <person name="van de Sande W.W."/>
        </authorList>
    </citation>
    <scope>NUCLEOTIDE SEQUENCE [LARGE SCALE GENOMIC DNA]</scope>
    <source>
        <strain evidence="3">mm55</strain>
    </source>
</reference>
<accession>A0A175VRC9</accession>
<dbReference type="Pfam" id="PF09362">
    <property type="entry name" value="DUF1996"/>
    <property type="match status" value="1"/>
</dbReference>
<name>A0A175VRC9_9PEZI</name>
<dbReference type="InterPro" id="IPR018535">
    <property type="entry name" value="DUF1996"/>
</dbReference>
<dbReference type="VEuPathDB" id="FungiDB:MMYC01_209824"/>
<organism evidence="2 3">
    <name type="scientific">Madurella mycetomatis</name>
    <dbReference type="NCBI Taxonomy" id="100816"/>
    <lineage>
        <taxon>Eukaryota</taxon>
        <taxon>Fungi</taxon>
        <taxon>Dikarya</taxon>
        <taxon>Ascomycota</taxon>
        <taxon>Pezizomycotina</taxon>
        <taxon>Sordariomycetes</taxon>
        <taxon>Sordariomycetidae</taxon>
        <taxon>Sordariales</taxon>
        <taxon>Sordariales incertae sedis</taxon>
        <taxon>Madurella</taxon>
    </lineage>
</organism>
<protein>
    <recommendedName>
        <fullName evidence="1">DUF1996 domain-containing protein</fullName>
    </recommendedName>
</protein>
<evidence type="ECO:0000259" key="1">
    <source>
        <dbReference type="Pfam" id="PF09362"/>
    </source>
</evidence>
<dbReference type="EMBL" id="LCTW02000392">
    <property type="protein sequence ID" value="KXX74047.1"/>
    <property type="molecule type" value="Genomic_DNA"/>
</dbReference>
<feature type="domain" description="DUF1996" evidence="1">
    <location>
        <begin position="42"/>
        <end position="296"/>
    </location>
</feature>
<dbReference type="PANTHER" id="PTHR43662:SF3">
    <property type="entry name" value="DOMAIN PROTEIN, PUTATIVE (AFU_ORTHOLOGUE AFUA_6G11970)-RELATED"/>
    <property type="match status" value="1"/>
</dbReference>
<dbReference type="AlphaFoldDB" id="A0A175VRC9"/>
<dbReference type="OrthoDB" id="74764at2759"/>
<sequence length="355" mass="40133">MRWKHTIGITSLALATAQIFRPEYSPPSLKMSCSQLVLDRIDPLVEPGAVGSSHLHQIVGGNSFNATMDPADDPAERSTCTTCTFTDDFSNYWTAVMYFRARNGSYMRVKQLGALYHEEARDGGITIYYFPQDHEPQNIKIRAFMPGFRMQVGYPTNRTPHKPWHGKPRLVDGITYTCLENEGTRFSNLTYDFPEGPCPAGIMTTLPFPPCWDGKNIDSPDHRSHVAFPTEGYYHDGVPCPPSHPVNIPQIILEIRWDTRPFNDPDLWPTDGSQPFMWSFGDRTGYGHHGDYVFGWRGDSLQRTFDRLDCSGDQICDLPIQPIPEANKCMKEPMVKEEIDGWLDTMPGGVVALDH</sequence>
<comment type="caution">
    <text evidence="2">The sequence shown here is derived from an EMBL/GenBank/DDBJ whole genome shotgun (WGS) entry which is preliminary data.</text>
</comment>